<keyword evidence="6" id="KW-0804">Transcription</keyword>
<protein>
    <submittedName>
        <fullName evidence="8">Cold-shock protein</fullName>
    </submittedName>
</protein>
<accession>A0ABM8BGP2</accession>
<keyword evidence="9" id="KW-1185">Reference proteome</keyword>
<feature type="domain" description="CSD" evidence="7">
    <location>
        <begin position="1"/>
        <end position="66"/>
    </location>
</feature>
<organism evidence="8 9">
    <name type="scientific">Lactobacillus xylocopicola</name>
    <dbReference type="NCBI Taxonomy" id="2976676"/>
    <lineage>
        <taxon>Bacteria</taxon>
        <taxon>Bacillati</taxon>
        <taxon>Bacillota</taxon>
        <taxon>Bacilli</taxon>
        <taxon>Lactobacillales</taxon>
        <taxon>Lactobacillaceae</taxon>
        <taxon>Lactobacillus</taxon>
    </lineage>
</organism>
<evidence type="ECO:0000259" key="7">
    <source>
        <dbReference type="PROSITE" id="PS51857"/>
    </source>
</evidence>
<evidence type="ECO:0000256" key="5">
    <source>
        <dbReference type="ARBA" id="ARBA00023159"/>
    </source>
</evidence>
<dbReference type="PROSITE" id="PS51857">
    <property type="entry name" value="CSD_2"/>
    <property type="match status" value="1"/>
</dbReference>
<dbReference type="Pfam" id="PF00313">
    <property type="entry name" value="CSD"/>
    <property type="match status" value="1"/>
</dbReference>
<evidence type="ECO:0000256" key="3">
    <source>
        <dbReference type="ARBA" id="ARBA00023015"/>
    </source>
</evidence>
<dbReference type="InterPro" id="IPR012340">
    <property type="entry name" value="NA-bd_OB-fold"/>
</dbReference>
<dbReference type="Gene3D" id="2.40.50.140">
    <property type="entry name" value="Nucleic acid-binding proteins"/>
    <property type="match status" value="1"/>
</dbReference>
<comment type="subcellular location">
    <subcellularLocation>
        <location evidence="1">Cytoplasm</location>
    </subcellularLocation>
</comment>
<dbReference type="PANTHER" id="PTHR46565:SF20">
    <property type="entry name" value="COLD SHOCK DOMAIN-CONTAINING PROTEIN 4"/>
    <property type="match status" value="1"/>
</dbReference>
<dbReference type="EMBL" id="AP026803">
    <property type="protein sequence ID" value="BDR60407.1"/>
    <property type="molecule type" value="Genomic_DNA"/>
</dbReference>
<keyword evidence="3" id="KW-0805">Transcription regulation</keyword>
<dbReference type="SUPFAM" id="SSF50249">
    <property type="entry name" value="Nucleic acid-binding proteins"/>
    <property type="match status" value="1"/>
</dbReference>
<dbReference type="PIRSF" id="PIRSF002599">
    <property type="entry name" value="Cold_shock_A"/>
    <property type="match status" value="1"/>
</dbReference>
<evidence type="ECO:0000256" key="2">
    <source>
        <dbReference type="ARBA" id="ARBA00022490"/>
    </source>
</evidence>
<dbReference type="InterPro" id="IPR012156">
    <property type="entry name" value="Cold_shock_CspA"/>
</dbReference>
<dbReference type="Proteomes" id="UP001321741">
    <property type="component" value="Chromosome"/>
</dbReference>
<keyword evidence="2" id="KW-0963">Cytoplasm</keyword>
<dbReference type="SMART" id="SM00357">
    <property type="entry name" value="CSP"/>
    <property type="match status" value="1"/>
</dbReference>
<proteinExistence type="predicted"/>
<gene>
    <name evidence="8" type="ORF">KIM322_06680</name>
</gene>
<dbReference type="RefSeq" id="WP_317638110.1">
    <property type="nucleotide sequence ID" value="NZ_AP026803.1"/>
</dbReference>
<dbReference type="InterPro" id="IPR011129">
    <property type="entry name" value="CSD"/>
</dbReference>
<keyword evidence="4" id="KW-0238">DNA-binding</keyword>
<evidence type="ECO:0000256" key="6">
    <source>
        <dbReference type="ARBA" id="ARBA00023163"/>
    </source>
</evidence>
<sequence>MRLGTVKQFDQNSSFGFIEDEQNHKSYFVFYTAIKEEGYRRLRVGQQVKYQLAQGKNGLQCVNVYLADLQESE</sequence>
<reference evidence="8 9" key="1">
    <citation type="journal article" date="2023" name="Microbiol. Spectr.">
        <title>Symbiosis of Carpenter Bees with Uncharacterized Lactic Acid Bacteria Showing NAD Auxotrophy.</title>
        <authorList>
            <person name="Kawasaki S."/>
            <person name="Ozawa K."/>
            <person name="Mori T."/>
            <person name="Yamamoto A."/>
            <person name="Ito M."/>
            <person name="Ohkuma M."/>
            <person name="Sakamoto M."/>
            <person name="Matsutani M."/>
        </authorList>
    </citation>
    <scope>NUCLEOTIDE SEQUENCE [LARGE SCALE GENOMIC DNA]</scope>
    <source>
        <strain evidence="8 9">Kim32-2</strain>
    </source>
</reference>
<dbReference type="InterPro" id="IPR002059">
    <property type="entry name" value="CSP_DNA-bd"/>
</dbReference>
<keyword evidence="5" id="KW-0010">Activator</keyword>
<dbReference type="PRINTS" id="PR00050">
    <property type="entry name" value="COLDSHOCK"/>
</dbReference>
<evidence type="ECO:0000313" key="8">
    <source>
        <dbReference type="EMBL" id="BDR60407.1"/>
    </source>
</evidence>
<name>A0ABM8BGP2_9LACO</name>
<dbReference type="PANTHER" id="PTHR46565">
    <property type="entry name" value="COLD SHOCK DOMAIN PROTEIN 2"/>
    <property type="match status" value="1"/>
</dbReference>
<evidence type="ECO:0000256" key="4">
    <source>
        <dbReference type="ARBA" id="ARBA00023125"/>
    </source>
</evidence>
<evidence type="ECO:0000313" key="9">
    <source>
        <dbReference type="Proteomes" id="UP001321741"/>
    </source>
</evidence>
<evidence type="ECO:0000256" key="1">
    <source>
        <dbReference type="ARBA" id="ARBA00004496"/>
    </source>
</evidence>